<organism evidence="2 3">
    <name type="scientific">Salix udensis</name>
    <dbReference type="NCBI Taxonomy" id="889485"/>
    <lineage>
        <taxon>Eukaryota</taxon>
        <taxon>Viridiplantae</taxon>
        <taxon>Streptophyta</taxon>
        <taxon>Embryophyta</taxon>
        <taxon>Tracheophyta</taxon>
        <taxon>Spermatophyta</taxon>
        <taxon>Magnoliopsida</taxon>
        <taxon>eudicotyledons</taxon>
        <taxon>Gunneridae</taxon>
        <taxon>Pentapetalae</taxon>
        <taxon>rosids</taxon>
        <taxon>fabids</taxon>
        <taxon>Malpighiales</taxon>
        <taxon>Salicaceae</taxon>
        <taxon>Saliceae</taxon>
        <taxon>Salix</taxon>
    </lineage>
</organism>
<dbReference type="EMBL" id="JAPFFJ010000001">
    <property type="protein sequence ID" value="KAJ6435116.1"/>
    <property type="molecule type" value="Genomic_DNA"/>
</dbReference>
<keyword evidence="3" id="KW-1185">Reference proteome</keyword>
<sequence length="90" mass="9959">MNPRGDVDDMGFVEIVEVPLEQPKLGSQTIDGIPLHPRPPSQLNSPIKPFLLRLVIQELKTGSLTRRSRAKVNHHGAMIRSHSSLKSSLS</sequence>
<proteinExistence type="predicted"/>
<feature type="region of interest" description="Disordered" evidence="1">
    <location>
        <begin position="66"/>
        <end position="90"/>
    </location>
</feature>
<accession>A0AAD6PMB3</accession>
<comment type="caution">
    <text evidence="2">The sequence shown here is derived from an EMBL/GenBank/DDBJ whole genome shotgun (WGS) entry which is preliminary data.</text>
</comment>
<reference evidence="2 3" key="1">
    <citation type="journal article" date="2023" name="Int. J. Mol. Sci.">
        <title>De Novo Assembly and Annotation of 11 Diverse Shrub Willow (Salix) Genomes Reveals Novel Gene Organization in Sex-Linked Regions.</title>
        <authorList>
            <person name="Hyden B."/>
            <person name="Feng K."/>
            <person name="Yates T.B."/>
            <person name="Jawdy S."/>
            <person name="Cereghino C."/>
            <person name="Smart L.B."/>
            <person name="Muchero W."/>
        </authorList>
    </citation>
    <scope>NUCLEOTIDE SEQUENCE [LARGE SCALE GENOMIC DNA]</scope>
    <source>
        <tissue evidence="2">Shoot tip</tissue>
    </source>
</reference>
<feature type="compositionally biased region" description="Low complexity" evidence="1">
    <location>
        <begin position="81"/>
        <end position="90"/>
    </location>
</feature>
<protein>
    <submittedName>
        <fullName evidence="2">Uncharacterized protein</fullName>
    </submittedName>
</protein>
<name>A0AAD6PMB3_9ROSI</name>
<dbReference type="AlphaFoldDB" id="A0AAD6PMB3"/>
<evidence type="ECO:0000313" key="3">
    <source>
        <dbReference type="Proteomes" id="UP001162972"/>
    </source>
</evidence>
<dbReference type="Proteomes" id="UP001162972">
    <property type="component" value="Chromosome 18"/>
</dbReference>
<evidence type="ECO:0000313" key="2">
    <source>
        <dbReference type="EMBL" id="KAJ6435116.1"/>
    </source>
</evidence>
<gene>
    <name evidence="2" type="ORF">OIU84_000356</name>
</gene>
<evidence type="ECO:0000256" key="1">
    <source>
        <dbReference type="SAM" id="MobiDB-lite"/>
    </source>
</evidence>